<keyword evidence="3" id="KW-1185">Reference proteome</keyword>
<dbReference type="AlphaFoldDB" id="A0A4R9C5K3"/>
<keyword evidence="1" id="KW-0472">Membrane</keyword>
<dbReference type="RefSeq" id="WP_134744072.1">
    <property type="nucleotide sequence ID" value="NZ_CP119762.1"/>
</dbReference>
<comment type="caution">
    <text evidence="2">The sequence shown here is derived from an EMBL/GenBank/DDBJ whole genome shotgun (WGS) entry which is preliminary data.</text>
</comment>
<name>A0A4R9C5K3_9FIRM</name>
<evidence type="ECO:0000313" key="3">
    <source>
        <dbReference type="Proteomes" id="UP000297454"/>
    </source>
</evidence>
<keyword evidence="1" id="KW-1133">Transmembrane helix</keyword>
<proteinExistence type="predicted"/>
<organism evidence="2 3">
    <name type="scientific">Helcococcus ovis</name>
    <dbReference type="NCBI Taxonomy" id="72026"/>
    <lineage>
        <taxon>Bacteria</taxon>
        <taxon>Bacillati</taxon>
        <taxon>Bacillota</taxon>
        <taxon>Tissierellia</taxon>
        <taxon>Tissierellales</taxon>
        <taxon>Peptoniphilaceae</taxon>
        <taxon>Helcococcus</taxon>
    </lineage>
</organism>
<feature type="transmembrane region" description="Helical" evidence="1">
    <location>
        <begin position="78"/>
        <end position="103"/>
    </location>
</feature>
<accession>A0A4R9C5K3</accession>
<evidence type="ECO:0000256" key="1">
    <source>
        <dbReference type="SAM" id="Phobius"/>
    </source>
</evidence>
<protein>
    <submittedName>
        <fullName evidence="2">Uncharacterized protein</fullName>
    </submittedName>
</protein>
<evidence type="ECO:0000313" key="2">
    <source>
        <dbReference type="EMBL" id="TFF67696.1"/>
    </source>
</evidence>
<keyword evidence="1" id="KW-0812">Transmembrane</keyword>
<dbReference type="Proteomes" id="UP000297454">
    <property type="component" value="Unassembled WGS sequence"/>
</dbReference>
<sequence length="157" mass="18747">MTEETNKYEIYKNKESNSIYTIKSFDENIFVYKYDKLIHEFNNKNDNISSFNKLYRSVTTWNWPYRYYTKKDIFGEKALIISLLASTLGLAAGLVTSLGIHIYTKGIEDVYFTEKYRYIIDSENESMKKERYIYAYENSDRTRLIDVVHTIDKVAWD</sequence>
<gene>
    <name evidence="2" type="ORF">EQF91_00425</name>
</gene>
<reference evidence="2 3" key="1">
    <citation type="submission" date="2019-01" db="EMBL/GenBank/DDBJ databases">
        <title>Draft Genome Sequences of Helcococcus ovis Strains Isolated from the Uterus and Vagina of Dairy Cows with Metritis.</title>
        <authorList>
            <person name="Cunha F."/>
            <person name="Jeon S.J."/>
            <person name="Kutzer P."/>
            <person name="Galvao K.N."/>
        </authorList>
    </citation>
    <scope>NUCLEOTIDE SEQUENCE [LARGE SCALE GENOMIC DNA]</scope>
    <source>
        <strain evidence="2 3">KG-37</strain>
    </source>
</reference>
<dbReference type="EMBL" id="SCFR01000001">
    <property type="protein sequence ID" value="TFF67696.1"/>
    <property type="molecule type" value="Genomic_DNA"/>
</dbReference>